<evidence type="ECO:0000256" key="10">
    <source>
        <dbReference type="HAMAP-Rule" id="MF_01808"/>
    </source>
</evidence>
<reference evidence="19 20" key="1">
    <citation type="submission" date="2016-03" db="EMBL/GenBank/DDBJ databases">
        <title>Comparative genomics of 54 Lactobacillus plantarum strains reveals genomic uncoupling from niche constraints.</title>
        <authorList>
            <person name="Martino M.E."/>
        </authorList>
    </citation>
    <scope>NUCLEOTIDE SEQUENCE [LARGE SCALE GENOMIC DNA]</scope>
    <source>
        <strain evidence="15 20">19.1</strain>
        <strain evidence="16 19">NAB2</strain>
        <strain evidence="14 21">Nizo2260</strain>
    </source>
</reference>
<dbReference type="GO" id="GO:0007059">
    <property type="term" value="P:chromosome segregation"/>
    <property type="evidence" value="ECO:0007669"/>
    <property type="project" value="UniProtKB-UniRule"/>
</dbReference>
<dbReference type="GO" id="GO:0051301">
    <property type="term" value="P:cell division"/>
    <property type="evidence" value="ECO:0007669"/>
    <property type="project" value="UniProtKB-UniRule"/>
</dbReference>
<dbReference type="Gene3D" id="1.10.443.10">
    <property type="entry name" value="Intergrase catalytic core"/>
    <property type="match status" value="1"/>
</dbReference>
<dbReference type="GO" id="GO:0006313">
    <property type="term" value="P:DNA transposition"/>
    <property type="evidence" value="ECO:0007669"/>
    <property type="project" value="UniProtKB-UniRule"/>
</dbReference>
<dbReference type="PANTHER" id="PTHR30349">
    <property type="entry name" value="PHAGE INTEGRASE-RELATED"/>
    <property type="match status" value="1"/>
</dbReference>
<comment type="subunit">
    <text evidence="10">Forms a cyclic heterotetrameric complex composed of two molecules of XerC and two molecules of XerD.</text>
</comment>
<comment type="function">
    <text evidence="10">Site-specific tyrosine recombinase, which acts by catalyzing the cutting and rejoining of the recombining DNA molecules. The XerC-XerD complex is essential to convert dimers of the bacterial chromosome into monomers to permit their segregation at cell division. It also contributes to the segregational stability of plasmids.</text>
</comment>
<dbReference type="Proteomes" id="UP000076989">
    <property type="component" value="Unassembled WGS sequence"/>
</dbReference>
<dbReference type="PANTHER" id="PTHR30349:SF77">
    <property type="entry name" value="TYROSINE RECOMBINASE XERC"/>
    <property type="match status" value="1"/>
</dbReference>
<feature type="domain" description="Core-binding (CB)" evidence="13">
    <location>
        <begin position="1"/>
        <end position="87"/>
    </location>
</feature>
<dbReference type="EMBL" id="MCOL01000001">
    <property type="protein sequence ID" value="ODO61751.1"/>
    <property type="molecule type" value="Genomic_DNA"/>
</dbReference>
<dbReference type="InterPro" id="IPR011931">
    <property type="entry name" value="Recomb_XerC"/>
</dbReference>
<evidence type="ECO:0000313" key="18">
    <source>
        <dbReference type="EMBL" id="QQM59605.1"/>
    </source>
</evidence>
<dbReference type="KEGG" id="lpb:SH83_07665"/>
<evidence type="ECO:0000256" key="8">
    <source>
        <dbReference type="ARBA" id="ARBA00023172"/>
    </source>
</evidence>
<evidence type="ECO:0000259" key="12">
    <source>
        <dbReference type="PROSITE" id="PS51898"/>
    </source>
</evidence>
<feature type="domain" description="Tyr recombinase" evidence="12">
    <location>
        <begin position="108"/>
        <end position="294"/>
    </location>
</feature>
<dbReference type="InterPro" id="IPR013762">
    <property type="entry name" value="Integrase-like_cat_sf"/>
</dbReference>
<evidence type="ECO:0000313" key="15">
    <source>
        <dbReference type="EMBL" id="KZU91944.1"/>
    </source>
</evidence>
<feature type="active site" evidence="10">
    <location>
        <position position="246"/>
    </location>
</feature>
<dbReference type="RefSeq" id="WP_003640561.1">
    <property type="nucleotide sequence ID" value="NZ_AP018405.1"/>
</dbReference>
<dbReference type="GO" id="GO:0003677">
    <property type="term" value="F:DNA binding"/>
    <property type="evidence" value="ECO:0007669"/>
    <property type="project" value="UniProtKB-UniRule"/>
</dbReference>
<reference evidence="18 23" key="3">
    <citation type="submission" date="2020-12" db="EMBL/GenBank/DDBJ databases">
        <title>Whole genome sequencing of Lactobacillus plantarum PC518.</title>
        <authorList>
            <person name="Guo Q."/>
        </authorList>
    </citation>
    <scope>NUCLEOTIDE SEQUENCE [LARGE SCALE GENOMIC DNA]</scope>
    <source>
        <strain evidence="18 23">PC518</strain>
    </source>
</reference>
<dbReference type="Pfam" id="PF00589">
    <property type="entry name" value="Phage_integrase"/>
    <property type="match status" value="1"/>
</dbReference>
<dbReference type="InterPro" id="IPR010998">
    <property type="entry name" value="Integrase_recombinase_N"/>
</dbReference>
<evidence type="ECO:0000313" key="14">
    <source>
        <dbReference type="EMBL" id="KZU01238.1"/>
    </source>
</evidence>
<dbReference type="PATRIC" id="fig|1590.142.peg.1704"/>
<dbReference type="EMBL" id="LUXM01000040">
    <property type="protein sequence ID" value="KZU91944.1"/>
    <property type="molecule type" value="Genomic_DNA"/>
</dbReference>
<dbReference type="InterPro" id="IPR050090">
    <property type="entry name" value="Tyrosine_recombinase_XerCD"/>
</dbReference>
<dbReference type="SUPFAM" id="SSF56349">
    <property type="entry name" value="DNA breaking-rejoining enzymes"/>
    <property type="match status" value="1"/>
</dbReference>
<evidence type="ECO:0000256" key="4">
    <source>
        <dbReference type="ARBA" id="ARBA00022618"/>
    </source>
</evidence>
<evidence type="ECO:0000256" key="1">
    <source>
        <dbReference type="ARBA" id="ARBA00004496"/>
    </source>
</evidence>
<feature type="active site" description="O-(3'-phospho-DNA)-tyrosine intermediate" evidence="10">
    <location>
        <position position="281"/>
    </location>
</feature>
<dbReference type="EMBL" id="CP066817">
    <property type="protein sequence ID" value="QQM59605.1"/>
    <property type="molecule type" value="Genomic_DNA"/>
</dbReference>
<dbReference type="GO" id="GO:0005737">
    <property type="term" value="C:cytoplasm"/>
    <property type="evidence" value="ECO:0007669"/>
    <property type="project" value="UniProtKB-SubCell"/>
</dbReference>
<comment type="subcellular location">
    <subcellularLocation>
        <location evidence="1 10">Cytoplasm</location>
    </subcellularLocation>
</comment>
<keyword evidence="7 10" id="KW-0238">DNA-binding</keyword>
<keyword evidence="9 10" id="KW-0131">Cell cycle</keyword>
<feature type="active site" evidence="10">
    <location>
        <position position="149"/>
    </location>
</feature>
<organism evidence="15 20">
    <name type="scientific">Lactiplantibacillus plantarum</name>
    <name type="common">Lactobacillus plantarum</name>
    <dbReference type="NCBI Taxonomy" id="1590"/>
    <lineage>
        <taxon>Bacteria</taxon>
        <taxon>Bacillati</taxon>
        <taxon>Bacillota</taxon>
        <taxon>Bacilli</taxon>
        <taxon>Lactobacillales</taxon>
        <taxon>Lactobacillaceae</taxon>
        <taxon>Lactiplantibacillus</taxon>
    </lineage>
</organism>
<evidence type="ECO:0000313" key="17">
    <source>
        <dbReference type="EMBL" id="ODO61751.1"/>
    </source>
</evidence>
<dbReference type="Proteomes" id="UP000076882">
    <property type="component" value="Unassembled WGS sequence"/>
</dbReference>
<evidence type="ECO:0000313" key="19">
    <source>
        <dbReference type="Proteomes" id="UP000076872"/>
    </source>
</evidence>
<feature type="active site" evidence="10">
    <location>
        <position position="272"/>
    </location>
</feature>
<dbReference type="InterPro" id="IPR023009">
    <property type="entry name" value="Tyrosine_recombinase_XerC/XerD"/>
</dbReference>
<evidence type="ECO:0000313" key="21">
    <source>
        <dbReference type="Proteomes" id="UP000076989"/>
    </source>
</evidence>
<dbReference type="CDD" id="cd00798">
    <property type="entry name" value="INT_XerDC_C"/>
    <property type="match status" value="1"/>
</dbReference>
<evidence type="ECO:0000313" key="20">
    <source>
        <dbReference type="Proteomes" id="UP000076882"/>
    </source>
</evidence>
<evidence type="ECO:0000256" key="11">
    <source>
        <dbReference type="NCBIfam" id="TIGR02224"/>
    </source>
</evidence>
<evidence type="ECO:0000313" key="22">
    <source>
        <dbReference type="Proteomes" id="UP000094892"/>
    </source>
</evidence>
<evidence type="ECO:0000256" key="6">
    <source>
        <dbReference type="ARBA" id="ARBA00022908"/>
    </source>
</evidence>
<dbReference type="GO" id="GO:0009037">
    <property type="term" value="F:tyrosine-based site-specific recombinase activity"/>
    <property type="evidence" value="ECO:0007669"/>
    <property type="project" value="UniProtKB-UniRule"/>
</dbReference>
<accession>A0A0G9FEW5</accession>
<dbReference type="InterPro" id="IPR002104">
    <property type="entry name" value="Integrase_catalytic"/>
</dbReference>
<dbReference type="PROSITE" id="PS51898">
    <property type="entry name" value="TYR_RECOMBINASE"/>
    <property type="match status" value="1"/>
</dbReference>
<dbReference type="OMA" id="AMMELMY"/>
<dbReference type="InterPro" id="IPR044068">
    <property type="entry name" value="CB"/>
</dbReference>
<dbReference type="EMBL" id="LUXO01000028">
    <property type="protein sequence ID" value="KZV02907.1"/>
    <property type="molecule type" value="Genomic_DNA"/>
</dbReference>
<keyword evidence="3 10" id="KW-0963">Cytoplasm</keyword>
<dbReference type="NCBIfam" id="TIGR02224">
    <property type="entry name" value="recomb_XerC"/>
    <property type="match status" value="1"/>
</dbReference>
<dbReference type="GeneID" id="77218215"/>
<dbReference type="InterPro" id="IPR011010">
    <property type="entry name" value="DNA_brk_join_enz"/>
</dbReference>
<evidence type="ECO:0000256" key="7">
    <source>
        <dbReference type="ARBA" id="ARBA00023125"/>
    </source>
</evidence>
<dbReference type="Proteomes" id="UP000094892">
    <property type="component" value="Unassembled WGS sequence"/>
</dbReference>
<sequence>METDYLTLFLKYIRVERQYSEETAAAYREDIQAFNDFLTANGGAKAYTEVDRLDVNVYLSHLYDRHLTRNSIARKVSSLRSFYNFLVKNDLAKLNPFVYVQLKKHAARLPRFFYQKELDVLFQTVYADDSVMGARNAALLEVLYGTGIRLSECVDLQLADVDYDLKMMLIRGKGDKERYVPFGRYAATALQHYETVCRQPVMAKYGQTHQTVFINRHGGPITGGGIEYVLNQIVKKSSLTADIHPHMLRHTFATQMLNNGADLRTVQELLGHTSLSTTQIYAHVTKEHLQQDYRQFFPRATRESTKETEHDNEI</sequence>
<dbReference type="AlphaFoldDB" id="A0A0G9FEW5"/>
<evidence type="ECO:0000256" key="5">
    <source>
        <dbReference type="ARBA" id="ARBA00022829"/>
    </source>
</evidence>
<dbReference type="Pfam" id="PF02899">
    <property type="entry name" value="Phage_int_SAM_1"/>
    <property type="match status" value="1"/>
</dbReference>
<dbReference type="InterPro" id="IPR004107">
    <property type="entry name" value="Integrase_SAM-like_N"/>
</dbReference>
<keyword evidence="6 10" id="KW-0229">DNA integration</keyword>
<proteinExistence type="inferred from homology"/>
<feature type="active site" evidence="10">
    <location>
        <position position="173"/>
    </location>
</feature>
<dbReference type="EMBL" id="LUWI01000042">
    <property type="protein sequence ID" value="KZU01238.1"/>
    <property type="molecule type" value="Genomic_DNA"/>
</dbReference>
<keyword evidence="5 10" id="KW-0159">Chromosome partition</keyword>
<dbReference type="HAMAP" id="MF_01808">
    <property type="entry name" value="Recomb_XerC_XerD"/>
    <property type="match status" value="1"/>
</dbReference>
<reference evidence="17 22" key="2">
    <citation type="submission" date="2016-08" db="EMBL/GenBank/DDBJ databases">
        <title>Genome sequencing of Lactobacillus plantarum JSA22, isolated from fermented soybean paste.</title>
        <authorList>
            <person name="Choi H.S."/>
        </authorList>
    </citation>
    <scope>NUCLEOTIDE SEQUENCE [LARGE SCALE GENOMIC DNA]</scope>
    <source>
        <strain evidence="17 22">JSA22</strain>
    </source>
</reference>
<evidence type="ECO:0000256" key="9">
    <source>
        <dbReference type="ARBA" id="ARBA00023306"/>
    </source>
</evidence>
<feature type="active site" evidence="10">
    <location>
        <position position="249"/>
    </location>
</feature>
<gene>
    <name evidence="10 18" type="primary">xerC</name>
    <name evidence="18" type="ORF">JH395_07485</name>
    <name evidence="15" type="ORF">Lp19_3230</name>
    <name evidence="17" type="ORF">LPJSA22_01730</name>
    <name evidence="16" type="ORF">NAB2_1743</name>
    <name evidence="14" type="ORF">Nizo2260_3123</name>
</gene>
<evidence type="ECO:0000313" key="23">
    <source>
        <dbReference type="Proteomes" id="UP000595466"/>
    </source>
</evidence>
<dbReference type="Gene3D" id="1.10.150.130">
    <property type="match status" value="1"/>
</dbReference>
<name>A0A0G9FEW5_LACPN</name>
<protein>
    <recommendedName>
        <fullName evidence="10 11">Tyrosine recombinase XerC</fullName>
    </recommendedName>
</protein>
<evidence type="ECO:0000256" key="2">
    <source>
        <dbReference type="ARBA" id="ARBA00006657"/>
    </source>
</evidence>
<evidence type="ECO:0000259" key="13">
    <source>
        <dbReference type="PROSITE" id="PS51900"/>
    </source>
</evidence>
<dbReference type="Proteomes" id="UP000076872">
    <property type="component" value="Unassembled WGS sequence"/>
</dbReference>
<keyword evidence="4 10" id="KW-0132">Cell division</keyword>
<comment type="similarity">
    <text evidence="2 10">Belongs to the 'phage' integrase family. XerC subfamily.</text>
</comment>
<evidence type="ECO:0000313" key="16">
    <source>
        <dbReference type="EMBL" id="KZV02907.1"/>
    </source>
</evidence>
<dbReference type="Proteomes" id="UP000595466">
    <property type="component" value="Chromosome"/>
</dbReference>
<dbReference type="PROSITE" id="PS51900">
    <property type="entry name" value="CB"/>
    <property type="match status" value="1"/>
</dbReference>
<keyword evidence="8 10" id="KW-0233">DNA recombination</keyword>
<evidence type="ECO:0000256" key="3">
    <source>
        <dbReference type="ARBA" id="ARBA00022490"/>
    </source>
</evidence>